<gene>
    <name evidence="1" type="ORF">BDM02DRAFT_3098867</name>
</gene>
<dbReference type="Proteomes" id="UP000886501">
    <property type="component" value="Unassembled WGS sequence"/>
</dbReference>
<dbReference type="EMBL" id="MU118043">
    <property type="protein sequence ID" value="KAF9647013.1"/>
    <property type="molecule type" value="Genomic_DNA"/>
</dbReference>
<sequence length="338" mass="38110">MSTLSLDYYVFDPASHIIRSIVSCLRSSFPEISQWGVDKIPDLQGDVMIVTGGNTGIGKETCKALLKKNAKVYLAARDERKALAAIGELERETGKKAHYLHLDLASLKSIKASAEAFMSKETTLHLLFNNAGVMLPSTQKHTEDGYDLSFGTNALGHFYFTKLLFPVLFNVQEGRKARVINTTSWVHLWGSSLIGPGVEFDTFKDGPKRRRKGEFWLYGQSKLANVIFTQELVRRYGDKVVSFAAHPGNVNTDIVRGTWFSLQWPIVNRLVLTPAQGAITQLWAGTEKGIEEHNGAYLVPLARFSKPRSNDPVLGRELWEWFEEQVKIFEESNWVWND</sequence>
<accession>A0ACB6ZCA4</accession>
<comment type="caution">
    <text evidence="1">The sequence shown here is derived from an EMBL/GenBank/DDBJ whole genome shotgun (WGS) entry which is preliminary data.</text>
</comment>
<reference evidence="1" key="2">
    <citation type="journal article" date="2020" name="Nat. Commun.">
        <title>Large-scale genome sequencing of mycorrhizal fungi provides insights into the early evolution of symbiotic traits.</title>
        <authorList>
            <person name="Miyauchi S."/>
            <person name="Kiss E."/>
            <person name="Kuo A."/>
            <person name="Drula E."/>
            <person name="Kohler A."/>
            <person name="Sanchez-Garcia M."/>
            <person name="Morin E."/>
            <person name="Andreopoulos B."/>
            <person name="Barry K.W."/>
            <person name="Bonito G."/>
            <person name="Buee M."/>
            <person name="Carver A."/>
            <person name="Chen C."/>
            <person name="Cichocki N."/>
            <person name="Clum A."/>
            <person name="Culley D."/>
            <person name="Crous P.W."/>
            <person name="Fauchery L."/>
            <person name="Girlanda M."/>
            <person name="Hayes R.D."/>
            <person name="Keri Z."/>
            <person name="LaButti K."/>
            <person name="Lipzen A."/>
            <person name="Lombard V."/>
            <person name="Magnuson J."/>
            <person name="Maillard F."/>
            <person name="Murat C."/>
            <person name="Nolan M."/>
            <person name="Ohm R.A."/>
            <person name="Pangilinan J."/>
            <person name="Pereira M.F."/>
            <person name="Perotto S."/>
            <person name="Peter M."/>
            <person name="Pfister S."/>
            <person name="Riley R."/>
            <person name="Sitrit Y."/>
            <person name="Stielow J.B."/>
            <person name="Szollosi G."/>
            <person name="Zifcakova L."/>
            <person name="Stursova M."/>
            <person name="Spatafora J.W."/>
            <person name="Tedersoo L."/>
            <person name="Vaario L.M."/>
            <person name="Yamada A."/>
            <person name="Yan M."/>
            <person name="Wang P."/>
            <person name="Xu J."/>
            <person name="Bruns T."/>
            <person name="Baldrian P."/>
            <person name="Vilgalys R."/>
            <person name="Dunand C."/>
            <person name="Henrissat B."/>
            <person name="Grigoriev I.V."/>
            <person name="Hibbett D."/>
            <person name="Nagy L.G."/>
            <person name="Martin F.M."/>
        </authorList>
    </citation>
    <scope>NUCLEOTIDE SEQUENCE</scope>
    <source>
        <strain evidence="1">P2</strain>
    </source>
</reference>
<keyword evidence="2" id="KW-1185">Reference proteome</keyword>
<organism evidence="1 2">
    <name type="scientific">Thelephora ganbajun</name>
    <name type="common">Ganba fungus</name>
    <dbReference type="NCBI Taxonomy" id="370292"/>
    <lineage>
        <taxon>Eukaryota</taxon>
        <taxon>Fungi</taxon>
        <taxon>Dikarya</taxon>
        <taxon>Basidiomycota</taxon>
        <taxon>Agaricomycotina</taxon>
        <taxon>Agaricomycetes</taxon>
        <taxon>Thelephorales</taxon>
        <taxon>Thelephoraceae</taxon>
        <taxon>Thelephora</taxon>
    </lineage>
</organism>
<evidence type="ECO:0000313" key="1">
    <source>
        <dbReference type="EMBL" id="KAF9647013.1"/>
    </source>
</evidence>
<evidence type="ECO:0000313" key="2">
    <source>
        <dbReference type="Proteomes" id="UP000886501"/>
    </source>
</evidence>
<proteinExistence type="predicted"/>
<name>A0ACB6ZCA4_THEGA</name>
<reference evidence="1" key="1">
    <citation type="submission" date="2019-10" db="EMBL/GenBank/DDBJ databases">
        <authorList>
            <consortium name="DOE Joint Genome Institute"/>
            <person name="Kuo A."/>
            <person name="Miyauchi S."/>
            <person name="Kiss E."/>
            <person name="Drula E."/>
            <person name="Kohler A."/>
            <person name="Sanchez-Garcia M."/>
            <person name="Andreopoulos B."/>
            <person name="Barry K.W."/>
            <person name="Bonito G."/>
            <person name="Buee M."/>
            <person name="Carver A."/>
            <person name="Chen C."/>
            <person name="Cichocki N."/>
            <person name="Clum A."/>
            <person name="Culley D."/>
            <person name="Crous P.W."/>
            <person name="Fauchery L."/>
            <person name="Girlanda M."/>
            <person name="Hayes R."/>
            <person name="Keri Z."/>
            <person name="Labutti K."/>
            <person name="Lipzen A."/>
            <person name="Lombard V."/>
            <person name="Magnuson J."/>
            <person name="Maillard F."/>
            <person name="Morin E."/>
            <person name="Murat C."/>
            <person name="Nolan M."/>
            <person name="Ohm R."/>
            <person name="Pangilinan J."/>
            <person name="Pereira M."/>
            <person name="Perotto S."/>
            <person name="Peter M."/>
            <person name="Riley R."/>
            <person name="Sitrit Y."/>
            <person name="Stielow B."/>
            <person name="Szollosi G."/>
            <person name="Zifcakova L."/>
            <person name="Stursova M."/>
            <person name="Spatafora J.W."/>
            <person name="Tedersoo L."/>
            <person name="Vaario L.-M."/>
            <person name="Yamada A."/>
            <person name="Yan M."/>
            <person name="Wang P."/>
            <person name="Xu J."/>
            <person name="Bruns T."/>
            <person name="Baldrian P."/>
            <person name="Vilgalys R."/>
            <person name="Henrissat B."/>
            <person name="Grigoriev I.V."/>
            <person name="Hibbett D."/>
            <person name="Nagy L.G."/>
            <person name="Martin F.M."/>
        </authorList>
    </citation>
    <scope>NUCLEOTIDE SEQUENCE</scope>
    <source>
        <strain evidence="1">P2</strain>
    </source>
</reference>
<protein>
    <submittedName>
        <fullName evidence="1">NAD(P)-binding protein</fullName>
    </submittedName>
</protein>